<dbReference type="InterPro" id="IPR039039">
    <property type="entry name" value="RAI1-like_fam"/>
</dbReference>
<gene>
    <name evidence="8" type="primary">DOM3Z</name>
    <name evidence="8" type="ORF">HK097_008699</name>
</gene>
<comment type="catalytic activity">
    <reaction evidence="4">
        <text>a 5'-end triphospho-ribonucleoside in mRNA + H2O = a 5'-end phospho-ribonucleoside in mRNA + diphosphate + H(+)</text>
        <dbReference type="Rhea" id="RHEA:78683"/>
        <dbReference type="Rhea" id="RHEA-COMP:15692"/>
        <dbReference type="Rhea" id="RHEA-COMP:17164"/>
        <dbReference type="ChEBI" id="CHEBI:15377"/>
        <dbReference type="ChEBI" id="CHEBI:15378"/>
        <dbReference type="ChEBI" id="CHEBI:33019"/>
        <dbReference type="ChEBI" id="CHEBI:138282"/>
        <dbReference type="ChEBI" id="CHEBI:167618"/>
    </reaction>
    <physiologicalReaction direction="left-to-right" evidence="4">
        <dbReference type="Rhea" id="RHEA:78684"/>
    </physiologicalReaction>
</comment>
<dbReference type="Pfam" id="PF08652">
    <property type="entry name" value="RAI1"/>
    <property type="match status" value="1"/>
</dbReference>
<comment type="caution">
    <text evidence="8">The sequence shown here is derived from an EMBL/GenBank/DDBJ whole genome shotgun (WGS) entry which is preliminary data.</text>
</comment>
<evidence type="ECO:0000313" key="8">
    <source>
        <dbReference type="EMBL" id="KAJ3050346.1"/>
    </source>
</evidence>
<comment type="catalytic activity">
    <reaction evidence="3">
        <text>a 5'-end (N(7)-methyl 5'-triphosphoguanosine)-ribonucleoside-ribonucleotide in mRNA + H2O = a (N(7)-methyl 5'-triphosphoguanosine)-nucleoside + a 5'-end phospho-ribonucleoside in mRNA + H(+)</text>
        <dbReference type="Rhea" id="RHEA:66928"/>
        <dbReference type="Rhea" id="RHEA-COMP:15692"/>
        <dbReference type="Rhea" id="RHEA-COMP:17313"/>
        <dbReference type="ChEBI" id="CHEBI:15377"/>
        <dbReference type="ChEBI" id="CHEBI:15378"/>
        <dbReference type="ChEBI" id="CHEBI:138282"/>
        <dbReference type="ChEBI" id="CHEBI:172876"/>
        <dbReference type="ChEBI" id="CHEBI:172877"/>
    </reaction>
    <physiologicalReaction direction="left-to-right" evidence="3">
        <dbReference type="Rhea" id="RHEA:66929"/>
    </physiologicalReaction>
</comment>
<name>A0AAD5SBI6_9FUNG</name>
<dbReference type="GO" id="GO:0005634">
    <property type="term" value="C:nucleus"/>
    <property type="evidence" value="ECO:0007669"/>
    <property type="project" value="UniProtKB-SubCell"/>
</dbReference>
<keyword evidence="6" id="KW-0547">Nucleotide-binding</keyword>
<dbReference type="GO" id="GO:0004518">
    <property type="term" value="F:nuclease activity"/>
    <property type="evidence" value="ECO:0007669"/>
    <property type="project" value="UniProtKB-KW"/>
</dbReference>
<evidence type="ECO:0000259" key="7">
    <source>
        <dbReference type="Pfam" id="PF08652"/>
    </source>
</evidence>
<dbReference type="GO" id="GO:0034353">
    <property type="term" value="F:mRNA 5'-diphosphatase activity"/>
    <property type="evidence" value="ECO:0007669"/>
    <property type="project" value="TreeGrafter"/>
</dbReference>
<dbReference type="AlphaFoldDB" id="A0AAD5SBI6"/>
<protein>
    <recommendedName>
        <fullName evidence="6">Decapping nuclease</fullName>
        <ecNumber evidence="6">3.6.1.-</ecNumber>
    </recommendedName>
</protein>
<keyword evidence="6" id="KW-0479">Metal-binding</keyword>
<dbReference type="GO" id="GO:0046872">
    <property type="term" value="F:metal ion binding"/>
    <property type="evidence" value="ECO:0007669"/>
    <property type="project" value="UniProtKB-KW"/>
</dbReference>
<comment type="subcellular location">
    <subcellularLocation>
        <location evidence="6">Nucleus</location>
    </subcellularLocation>
</comment>
<dbReference type="InterPro" id="IPR013961">
    <property type="entry name" value="RAI1"/>
</dbReference>
<dbReference type="GO" id="GO:0003723">
    <property type="term" value="F:RNA binding"/>
    <property type="evidence" value="ECO:0007669"/>
    <property type="project" value="UniProtKB-KW"/>
</dbReference>
<dbReference type="GO" id="GO:0000956">
    <property type="term" value="P:nuclear-transcribed mRNA catabolic process"/>
    <property type="evidence" value="ECO:0007669"/>
    <property type="project" value="TreeGrafter"/>
</dbReference>
<accession>A0AAD5SBI6</accession>
<keyword evidence="6" id="KW-0378">Hydrolase</keyword>
<comment type="cofactor">
    <cofactor evidence="1 6">
        <name>a divalent metal cation</name>
        <dbReference type="ChEBI" id="CHEBI:60240"/>
    </cofactor>
</comment>
<dbReference type="GO" id="GO:0005829">
    <property type="term" value="C:cytosol"/>
    <property type="evidence" value="ECO:0007669"/>
    <property type="project" value="TreeGrafter"/>
</dbReference>
<keyword evidence="6" id="KW-0539">Nucleus</keyword>
<keyword evidence="9" id="KW-1185">Reference proteome</keyword>
<evidence type="ECO:0000256" key="5">
    <source>
        <dbReference type="ARBA" id="ARBA00048124"/>
    </source>
</evidence>
<keyword evidence="6" id="KW-0540">Nuclease</keyword>
<evidence type="ECO:0000256" key="2">
    <source>
        <dbReference type="ARBA" id="ARBA00006562"/>
    </source>
</evidence>
<evidence type="ECO:0000256" key="4">
    <source>
        <dbReference type="ARBA" id="ARBA00044692"/>
    </source>
</evidence>
<reference evidence="8" key="1">
    <citation type="submission" date="2020-05" db="EMBL/GenBank/DDBJ databases">
        <title>Phylogenomic resolution of chytrid fungi.</title>
        <authorList>
            <person name="Stajich J.E."/>
            <person name="Amses K."/>
            <person name="Simmons R."/>
            <person name="Seto K."/>
            <person name="Myers J."/>
            <person name="Bonds A."/>
            <person name="Quandt C.A."/>
            <person name="Barry K."/>
            <person name="Liu P."/>
            <person name="Grigoriev I."/>
            <person name="Longcore J.E."/>
            <person name="James T.Y."/>
        </authorList>
    </citation>
    <scope>NUCLEOTIDE SEQUENCE</scope>
    <source>
        <strain evidence="8">JEL0318</strain>
    </source>
</reference>
<dbReference type="EC" id="3.6.1.-" evidence="6"/>
<comment type="function">
    <text evidence="6">Decapping enzyme for NAD-capped RNAs: specifically hydrolyzes the nicotinamide adenine dinucleotide (NAD) cap from a subset of RNAs by removing the entire NAD moiety from the 5'-end of an NAD-capped RNA.</text>
</comment>
<dbReference type="PANTHER" id="PTHR12395:SF9">
    <property type="entry name" value="DECAPPING AND EXORIBONUCLEASE PROTEIN"/>
    <property type="match status" value="1"/>
</dbReference>
<keyword evidence="6" id="KW-0694">RNA-binding</keyword>
<dbReference type="PANTHER" id="PTHR12395">
    <property type="entry name" value="DOM-3 RELATED"/>
    <property type="match status" value="1"/>
</dbReference>
<sequence>MMTKILCTPYSRDSWEMGATLYKGTIYIEEHEQPERNRYGESDQQKRMTYWGYKFESLSTIDKPPSELTGPDDESLRRRKTEICNTNVQYCSVFRTKLGKNSLVMGGEVDCSVADTKPEQHSICKYAELKTNRILSNENQRRSFERHKLLKIWAQSFLPGVPQVIVGYRDDEGYVQTVEHLKTMEIPRMVRGKQGMWEAGVCLNFADALLEWLRANMTVDDPEVVFTIRYEGDVGEVRLIGPQKGGDLVFVHNWYRT</sequence>
<dbReference type="GO" id="GO:0110155">
    <property type="term" value="P:NAD-cap decapping"/>
    <property type="evidence" value="ECO:0007669"/>
    <property type="project" value="TreeGrafter"/>
</dbReference>
<feature type="domain" description="RAI1-like" evidence="7">
    <location>
        <begin position="1"/>
        <end position="255"/>
    </location>
</feature>
<dbReference type="Proteomes" id="UP001212841">
    <property type="component" value="Unassembled WGS sequence"/>
</dbReference>
<organism evidence="8 9">
    <name type="scientific">Rhizophlyctis rosea</name>
    <dbReference type="NCBI Taxonomy" id="64517"/>
    <lineage>
        <taxon>Eukaryota</taxon>
        <taxon>Fungi</taxon>
        <taxon>Fungi incertae sedis</taxon>
        <taxon>Chytridiomycota</taxon>
        <taxon>Chytridiomycota incertae sedis</taxon>
        <taxon>Chytridiomycetes</taxon>
        <taxon>Rhizophlyctidales</taxon>
        <taxon>Rhizophlyctidaceae</taxon>
        <taxon>Rhizophlyctis</taxon>
    </lineage>
</organism>
<dbReference type="EMBL" id="JADGJD010000525">
    <property type="protein sequence ID" value="KAJ3050346.1"/>
    <property type="molecule type" value="Genomic_DNA"/>
</dbReference>
<evidence type="ECO:0000256" key="3">
    <source>
        <dbReference type="ARBA" id="ARBA00044676"/>
    </source>
</evidence>
<evidence type="ECO:0000256" key="1">
    <source>
        <dbReference type="ARBA" id="ARBA00001968"/>
    </source>
</evidence>
<dbReference type="GO" id="GO:0000166">
    <property type="term" value="F:nucleotide binding"/>
    <property type="evidence" value="ECO:0007669"/>
    <property type="project" value="UniProtKB-KW"/>
</dbReference>
<evidence type="ECO:0000313" key="9">
    <source>
        <dbReference type="Proteomes" id="UP001212841"/>
    </source>
</evidence>
<evidence type="ECO:0000256" key="6">
    <source>
        <dbReference type="RuleBase" id="RU367113"/>
    </source>
</evidence>
<proteinExistence type="inferred from homology"/>
<comment type="similarity">
    <text evidence="2 6">Belongs to the DXO/Dom3Z family.</text>
</comment>
<comment type="catalytic activity">
    <reaction evidence="5">
        <text>a 5'-end NAD(+)-phospho-ribonucleoside in mRNA + H2O = a 5'-end phospho-ribonucleoside in mRNA + NAD(+) + H(+)</text>
        <dbReference type="Rhea" id="RHEA:60880"/>
        <dbReference type="Rhea" id="RHEA-COMP:15692"/>
        <dbReference type="Rhea" id="RHEA-COMP:15698"/>
        <dbReference type="ChEBI" id="CHEBI:15377"/>
        <dbReference type="ChEBI" id="CHEBI:15378"/>
        <dbReference type="ChEBI" id="CHEBI:57540"/>
        <dbReference type="ChEBI" id="CHEBI:138282"/>
        <dbReference type="ChEBI" id="CHEBI:144029"/>
    </reaction>
    <physiologicalReaction direction="left-to-right" evidence="5">
        <dbReference type="Rhea" id="RHEA:60881"/>
    </physiologicalReaction>
</comment>